<dbReference type="RefSeq" id="WP_096894211.1">
    <property type="nucleotide sequence ID" value="NZ_BAOS01000014.1"/>
</dbReference>
<name>A0A286TY70_9BACT</name>
<proteinExistence type="predicted"/>
<evidence type="ECO:0000313" key="2">
    <source>
        <dbReference type="Proteomes" id="UP000218542"/>
    </source>
</evidence>
<reference evidence="2" key="1">
    <citation type="journal article" date="2017" name="Environ. Microbiol. Rep.">
        <title>Genetic Diversity of Marine Anaerobic Ammonium-Oxidizing Bacteria as Revealed by Genomic and Proteomic Analyses of 'Candidatus Scalindua japonica'.</title>
        <authorList>
            <person name="Oshiki M."/>
            <person name="Mizuto K."/>
            <person name="Kimura Z."/>
            <person name="Kindaichi T."/>
            <person name="Satoh H."/>
            <person name="Okabe S."/>
        </authorList>
    </citation>
    <scope>NUCLEOTIDE SEQUENCE [LARGE SCALE GENOMIC DNA]</scope>
    <source>
        <strain evidence="2">husup-a2</strain>
    </source>
</reference>
<dbReference type="OrthoDB" id="9848835at2"/>
<protein>
    <submittedName>
        <fullName evidence="1">GATA Zn-finger-containing transcription factor</fullName>
    </submittedName>
</protein>
<gene>
    <name evidence="1" type="ORF">SCALIN_C14_0082</name>
</gene>
<dbReference type="EMBL" id="BAOS01000014">
    <property type="protein sequence ID" value="GAX60816.1"/>
    <property type="molecule type" value="Genomic_DNA"/>
</dbReference>
<keyword evidence="2" id="KW-1185">Reference proteome</keyword>
<accession>A0A286TY70</accession>
<dbReference type="Proteomes" id="UP000218542">
    <property type="component" value="Unassembled WGS sequence"/>
</dbReference>
<sequence>METIYEGHWYHSHENSISLRQCGLYKDKMEHPGHTYDDDITDASHIDDRVADKGNERVISGNEITVSIQEFLEVGMKYKISIDVRDDSYNLRIENT</sequence>
<dbReference type="AlphaFoldDB" id="A0A286TY70"/>
<evidence type="ECO:0000313" key="1">
    <source>
        <dbReference type="EMBL" id="GAX60816.1"/>
    </source>
</evidence>
<organism evidence="1 2">
    <name type="scientific">Candidatus Scalindua japonica</name>
    <dbReference type="NCBI Taxonomy" id="1284222"/>
    <lineage>
        <taxon>Bacteria</taxon>
        <taxon>Pseudomonadati</taxon>
        <taxon>Planctomycetota</taxon>
        <taxon>Candidatus Brocadiia</taxon>
        <taxon>Candidatus Brocadiales</taxon>
        <taxon>Candidatus Scalinduaceae</taxon>
        <taxon>Candidatus Scalindua</taxon>
    </lineage>
</organism>
<comment type="caution">
    <text evidence="1">The sequence shown here is derived from an EMBL/GenBank/DDBJ whole genome shotgun (WGS) entry which is preliminary data.</text>
</comment>